<keyword evidence="5" id="KW-0175">Coiled coil</keyword>
<protein>
    <recommendedName>
        <fullName evidence="8">DNA-directed RNA polymerase II subunit GRINL1A</fullName>
    </recommendedName>
    <alternativeName>
        <fullName evidence="10">DNA-directed RNA polymerase II subunit M</fullName>
    </alternativeName>
    <alternativeName>
        <fullName evidence="9">Glutamate receptor-like protein 1A</fullName>
    </alternativeName>
</protein>
<evidence type="ECO:0000256" key="5">
    <source>
        <dbReference type="ARBA" id="ARBA00023054"/>
    </source>
</evidence>
<dbReference type="PANTHER" id="PTHR23171">
    <property type="entry name" value="GDOWN1"/>
    <property type="match status" value="1"/>
</dbReference>
<evidence type="ECO:0000313" key="12">
    <source>
        <dbReference type="EMBL" id="KAH0619774.1"/>
    </source>
</evidence>
<feature type="compositionally biased region" description="Basic and acidic residues" evidence="11">
    <location>
        <begin position="281"/>
        <end position="290"/>
    </location>
</feature>
<dbReference type="Pfam" id="PF15328">
    <property type="entry name" value="GCOM2"/>
    <property type="match status" value="1"/>
</dbReference>
<comment type="similarity">
    <text evidence="2">Belongs to the GRINL1 family.</text>
</comment>
<evidence type="ECO:0000256" key="6">
    <source>
        <dbReference type="ARBA" id="ARBA00023163"/>
    </source>
</evidence>
<evidence type="ECO:0000256" key="2">
    <source>
        <dbReference type="ARBA" id="ARBA00009876"/>
    </source>
</evidence>
<evidence type="ECO:0000256" key="4">
    <source>
        <dbReference type="ARBA" id="ARBA00022553"/>
    </source>
</evidence>
<evidence type="ECO:0000256" key="9">
    <source>
        <dbReference type="ARBA" id="ARBA00029649"/>
    </source>
</evidence>
<name>A0ABQ7SR50_PHRPL</name>
<dbReference type="Proteomes" id="UP000826234">
    <property type="component" value="Unassembled WGS sequence"/>
</dbReference>
<evidence type="ECO:0000313" key="13">
    <source>
        <dbReference type="Proteomes" id="UP000826234"/>
    </source>
</evidence>
<feature type="region of interest" description="Disordered" evidence="11">
    <location>
        <begin position="142"/>
        <end position="290"/>
    </location>
</feature>
<keyword evidence="3" id="KW-0240">DNA-directed RNA polymerase</keyword>
<evidence type="ECO:0000256" key="3">
    <source>
        <dbReference type="ARBA" id="ARBA00022478"/>
    </source>
</evidence>
<feature type="compositionally biased region" description="Basic and acidic residues" evidence="11">
    <location>
        <begin position="149"/>
        <end position="167"/>
    </location>
</feature>
<dbReference type="InterPro" id="IPR026213">
    <property type="entry name" value="GRINL1"/>
</dbReference>
<feature type="region of interest" description="Disordered" evidence="11">
    <location>
        <begin position="351"/>
        <end position="374"/>
    </location>
</feature>
<evidence type="ECO:0000256" key="10">
    <source>
        <dbReference type="ARBA" id="ARBA00033073"/>
    </source>
</evidence>
<keyword evidence="6" id="KW-0804">Transcription</keyword>
<evidence type="ECO:0000256" key="1">
    <source>
        <dbReference type="ARBA" id="ARBA00004123"/>
    </source>
</evidence>
<comment type="subcellular location">
    <subcellularLocation>
        <location evidence="1">Nucleus</location>
    </subcellularLocation>
</comment>
<keyword evidence="4" id="KW-0597">Phosphoprotein</keyword>
<organism evidence="12 13">
    <name type="scientific">Phrynosoma platyrhinos</name>
    <name type="common">Desert horned lizard</name>
    <dbReference type="NCBI Taxonomy" id="52577"/>
    <lineage>
        <taxon>Eukaryota</taxon>
        <taxon>Metazoa</taxon>
        <taxon>Chordata</taxon>
        <taxon>Craniata</taxon>
        <taxon>Vertebrata</taxon>
        <taxon>Euteleostomi</taxon>
        <taxon>Lepidosauria</taxon>
        <taxon>Squamata</taxon>
        <taxon>Bifurcata</taxon>
        <taxon>Unidentata</taxon>
        <taxon>Episquamata</taxon>
        <taxon>Toxicofera</taxon>
        <taxon>Iguania</taxon>
        <taxon>Phrynosomatidae</taxon>
        <taxon>Phrynosomatinae</taxon>
        <taxon>Phrynosoma</taxon>
    </lineage>
</organism>
<comment type="caution">
    <text evidence="12">The sequence shown here is derived from an EMBL/GenBank/DDBJ whole genome shotgun (WGS) entry which is preliminary data.</text>
</comment>
<keyword evidence="13" id="KW-1185">Reference proteome</keyword>
<keyword evidence="7" id="KW-0539">Nucleus</keyword>
<dbReference type="PANTHER" id="PTHR23171:SF5">
    <property type="entry name" value="DNA-DIRECTED RNA POLYMERASE II SUBUNIT GRINL1A"/>
    <property type="match status" value="1"/>
</dbReference>
<proteinExistence type="inferred from homology"/>
<feature type="compositionally biased region" description="Basic and acidic residues" evidence="11">
    <location>
        <begin position="200"/>
        <end position="211"/>
    </location>
</feature>
<feature type="compositionally biased region" description="Polar residues" evidence="11">
    <location>
        <begin position="179"/>
        <end position="188"/>
    </location>
</feature>
<sequence length="374" mass="42115">MATPSEPKADPLRGRSLAELREMLRRQERLMAERKFISRLPDKGKKISDFAEKLRAVIAQEEELRRTAELLSAVRLEFQKKQEATEFGKQNIVVSNNGSAFEDAGFRNEVKSDLQNNESTWTQEKSTKNKTKLLEQTMEVSHIPQGNEKLWEVTETRRQGDAQKGPEDSPLDQPENAALSANRTSQVLSDAFERFSIAGKESDRKPEKGQKVESNSNPFQNLSNMPRKTPHYIEVLEQRTMNPVTKKSKFKTNVLPAESSGSSHGSPDIPSPGGFSSSISAEERRHRDKKHLDDITAARLPPLHHQPSQLISIGESIAIQIQQKEAYEEMQAKLAAQRLAKKLGIKMVSYEPEGETATSYREVKDEEGYSSAED</sequence>
<accession>A0ABQ7SR50</accession>
<reference evidence="12 13" key="1">
    <citation type="journal article" date="2022" name="Gigascience">
        <title>A chromosome-level genome assembly and annotation of the desert horned lizard, Phrynosoma platyrhinos, provides insight into chromosomal rearrangements among reptiles.</title>
        <authorList>
            <person name="Koochekian N."/>
            <person name="Ascanio A."/>
            <person name="Farleigh K."/>
            <person name="Card D.C."/>
            <person name="Schield D.R."/>
            <person name="Castoe T.A."/>
            <person name="Jezkova T."/>
        </authorList>
    </citation>
    <scope>NUCLEOTIDE SEQUENCE [LARGE SCALE GENOMIC DNA]</scope>
    <source>
        <strain evidence="12">NK-2021</strain>
    </source>
</reference>
<feature type="compositionally biased region" description="Polar residues" evidence="11">
    <location>
        <begin position="212"/>
        <end position="226"/>
    </location>
</feature>
<dbReference type="InterPro" id="IPR051375">
    <property type="entry name" value="Tuftelin_GRINL1A/MYZAP/CCD68"/>
</dbReference>
<gene>
    <name evidence="12" type="ORF">JD844_014032</name>
</gene>
<evidence type="ECO:0000256" key="11">
    <source>
        <dbReference type="SAM" id="MobiDB-lite"/>
    </source>
</evidence>
<feature type="compositionally biased region" description="Low complexity" evidence="11">
    <location>
        <begin position="265"/>
        <end position="280"/>
    </location>
</feature>
<dbReference type="EMBL" id="JAIPUX010003439">
    <property type="protein sequence ID" value="KAH0619774.1"/>
    <property type="molecule type" value="Genomic_DNA"/>
</dbReference>
<evidence type="ECO:0000256" key="8">
    <source>
        <dbReference type="ARBA" id="ARBA00024236"/>
    </source>
</evidence>
<evidence type="ECO:0000256" key="7">
    <source>
        <dbReference type="ARBA" id="ARBA00023242"/>
    </source>
</evidence>
<dbReference type="PRINTS" id="PR02085">
    <property type="entry name" value="POLR2GRINL1"/>
</dbReference>